<evidence type="ECO:0000256" key="1">
    <source>
        <dbReference type="ARBA" id="ARBA00009437"/>
    </source>
</evidence>
<protein>
    <submittedName>
        <fullName evidence="6">Transcriptional regulator /transcriptional regulator, LysR family</fullName>
    </submittedName>
</protein>
<dbReference type="EMBL" id="FQYO01000005">
    <property type="protein sequence ID" value="SHJ14920.1"/>
    <property type="molecule type" value="Genomic_DNA"/>
</dbReference>
<dbReference type="RefSeq" id="WP_073332638.1">
    <property type="nucleotide sequence ID" value="NZ_FQYO01000005.1"/>
</dbReference>
<gene>
    <name evidence="6" type="ORF">SAMN05444417_2996</name>
</gene>
<dbReference type="CDD" id="cd05466">
    <property type="entry name" value="PBP2_LTTR_substrate"/>
    <property type="match status" value="1"/>
</dbReference>
<dbReference type="FunFam" id="1.10.10.10:FF:000001">
    <property type="entry name" value="LysR family transcriptional regulator"/>
    <property type="match status" value="1"/>
</dbReference>
<keyword evidence="7" id="KW-1185">Reference proteome</keyword>
<accession>A0A1M6GYC9</accession>
<dbReference type="GO" id="GO:0003677">
    <property type="term" value="F:DNA binding"/>
    <property type="evidence" value="ECO:0007669"/>
    <property type="project" value="UniProtKB-KW"/>
</dbReference>
<name>A0A1M6GYC9_9RHOB</name>
<dbReference type="InterPro" id="IPR000847">
    <property type="entry name" value="LysR_HTH_N"/>
</dbReference>
<feature type="domain" description="HTH lysR-type" evidence="5">
    <location>
        <begin position="1"/>
        <end position="57"/>
    </location>
</feature>
<dbReference type="InterPro" id="IPR036388">
    <property type="entry name" value="WH-like_DNA-bd_sf"/>
</dbReference>
<dbReference type="GO" id="GO:0003700">
    <property type="term" value="F:DNA-binding transcription factor activity"/>
    <property type="evidence" value="ECO:0007669"/>
    <property type="project" value="InterPro"/>
</dbReference>
<dbReference type="AlphaFoldDB" id="A0A1M6GYC9"/>
<evidence type="ECO:0000259" key="5">
    <source>
        <dbReference type="PROSITE" id="PS50931"/>
    </source>
</evidence>
<dbReference type="InterPro" id="IPR005119">
    <property type="entry name" value="LysR_subst-bd"/>
</dbReference>
<reference evidence="6 7" key="1">
    <citation type="submission" date="2016-11" db="EMBL/GenBank/DDBJ databases">
        <authorList>
            <person name="Jaros S."/>
            <person name="Januszkiewicz K."/>
            <person name="Wedrychowicz H."/>
        </authorList>
    </citation>
    <scope>NUCLEOTIDE SEQUENCE [LARGE SCALE GENOMIC DNA]</scope>
    <source>
        <strain evidence="6 7">DSM 100565</strain>
    </source>
</reference>
<keyword evidence="3" id="KW-0238">DNA-binding</keyword>
<dbReference type="Proteomes" id="UP000184292">
    <property type="component" value="Unassembled WGS sequence"/>
</dbReference>
<dbReference type="SUPFAM" id="SSF53850">
    <property type="entry name" value="Periplasmic binding protein-like II"/>
    <property type="match status" value="1"/>
</dbReference>
<keyword evidence="4" id="KW-0804">Transcription</keyword>
<organism evidence="6 7">
    <name type="scientific">Wenxinia saemankumensis</name>
    <dbReference type="NCBI Taxonomy" id="1447782"/>
    <lineage>
        <taxon>Bacteria</taxon>
        <taxon>Pseudomonadati</taxon>
        <taxon>Pseudomonadota</taxon>
        <taxon>Alphaproteobacteria</taxon>
        <taxon>Rhodobacterales</taxon>
        <taxon>Roseobacteraceae</taxon>
        <taxon>Wenxinia</taxon>
    </lineage>
</organism>
<dbReference type="PANTHER" id="PTHR30419">
    <property type="entry name" value="HTH-TYPE TRANSCRIPTIONAL REGULATOR YBHD"/>
    <property type="match status" value="1"/>
</dbReference>
<dbReference type="InterPro" id="IPR050950">
    <property type="entry name" value="HTH-type_LysR_regulators"/>
</dbReference>
<dbReference type="OrthoDB" id="9815174at2"/>
<evidence type="ECO:0000313" key="6">
    <source>
        <dbReference type="EMBL" id="SHJ14920.1"/>
    </source>
</evidence>
<evidence type="ECO:0000256" key="2">
    <source>
        <dbReference type="ARBA" id="ARBA00023015"/>
    </source>
</evidence>
<dbReference type="GO" id="GO:0005829">
    <property type="term" value="C:cytosol"/>
    <property type="evidence" value="ECO:0007669"/>
    <property type="project" value="TreeGrafter"/>
</dbReference>
<dbReference type="PROSITE" id="PS50931">
    <property type="entry name" value="HTH_LYSR"/>
    <property type="match status" value="1"/>
</dbReference>
<sequence length="293" mass="30776">MIDKLQMFIALAQARHFGRAAEAMGVTQPTLSSAIKQLEAELGVLLVVRGSRYGGLTPEGKRTLDWARRITGDARMLKDEMRAARSGVAGDLRLAVIPTALAAISPLTARFAAAHPGVRLTIVSAPSTEIAAALENHGADAGVTYLGGEPLGRVVTVPLYEESYALVLREDAPLAGRASLGWAELPDLPLALLTPDMQNRRIIAGHLGSAGLAPRPRIETNSTLALIAHVLTGEWATILPQDAVAPFLGTGRLRAVPLTGPDARHPVGLIAPRRAPQAPVVEALLEAAAEGAR</sequence>
<dbReference type="SUPFAM" id="SSF46785">
    <property type="entry name" value="Winged helix' DNA-binding domain"/>
    <property type="match status" value="1"/>
</dbReference>
<dbReference type="Gene3D" id="3.40.190.290">
    <property type="match status" value="1"/>
</dbReference>
<keyword evidence="2" id="KW-0805">Transcription regulation</keyword>
<evidence type="ECO:0000256" key="3">
    <source>
        <dbReference type="ARBA" id="ARBA00023125"/>
    </source>
</evidence>
<dbReference type="PANTHER" id="PTHR30419:SF31">
    <property type="entry name" value="BLR3139 PROTEIN"/>
    <property type="match status" value="1"/>
</dbReference>
<proteinExistence type="inferred from homology"/>
<dbReference type="PRINTS" id="PR00039">
    <property type="entry name" value="HTHLYSR"/>
</dbReference>
<dbReference type="Pfam" id="PF00126">
    <property type="entry name" value="HTH_1"/>
    <property type="match status" value="1"/>
</dbReference>
<evidence type="ECO:0000256" key="4">
    <source>
        <dbReference type="ARBA" id="ARBA00023163"/>
    </source>
</evidence>
<evidence type="ECO:0000313" key="7">
    <source>
        <dbReference type="Proteomes" id="UP000184292"/>
    </source>
</evidence>
<dbReference type="Gene3D" id="1.10.10.10">
    <property type="entry name" value="Winged helix-like DNA-binding domain superfamily/Winged helix DNA-binding domain"/>
    <property type="match status" value="1"/>
</dbReference>
<dbReference type="InterPro" id="IPR036390">
    <property type="entry name" value="WH_DNA-bd_sf"/>
</dbReference>
<dbReference type="STRING" id="1447782.SAMN05444417_2996"/>
<dbReference type="Pfam" id="PF03466">
    <property type="entry name" value="LysR_substrate"/>
    <property type="match status" value="1"/>
</dbReference>
<comment type="similarity">
    <text evidence="1">Belongs to the LysR transcriptional regulatory family.</text>
</comment>